<sequence>MKQNGYQSWIHKFGIISSLLLFVGMTAFPIVVSAAYGIWPDFEALWPGFVAVILFMAPYWPAETIGYMSVMGPGALYMSYITGNVTNLRMPATVGTINSLGIKPNTDECHTMAIIACGASIITTVVIVALGVVIAAPLAPVLESPVIQPAFDYVVPALFGGLVAQTILKGKKQFLFFLAPLAICLFFCYFTTMNSAYYMLIAIAISVVIYVVDYKSGRNKEQEETDS</sequence>
<name>A0A844FB06_CLOSV</name>
<accession>A0A844FB06</accession>
<keyword evidence="1" id="KW-1133">Transmembrane helix</keyword>
<dbReference type="EMBL" id="VUMB01000040">
    <property type="protein sequence ID" value="MSS41547.1"/>
    <property type="molecule type" value="Genomic_DNA"/>
</dbReference>
<dbReference type="AlphaFoldDB" id="A0A844FB06"/>
<feature type="transmembrane region" description="Helical" evidence="1">
    <location>
        <begin position="196"/>
        <end position="212"/>
    </location>
</feature>
<evidence type="ECO:0000313" key="2">
    <source>
        <dbReference type="EMBL" id="MSS41547.1"/>
    </source>
</evidence>
<evidence type="ECO:0000256" key="1">
    <source>
        <dbReference type="SAM" id="Phobius"/>
    </source>
</evidence>
<dbReference type="Proteomes" id="UP000462363">
    <property type="component" value="Unassembled WGS sequence"/>
</dbReference>
<proteinExistence type="predicted"/>
<evidence type="ECO:0000313" key="3">
    <source>
        <dbReference type="Proteomes" id="UP000462363"/>
    </source>
</evidence>
<keyword evidence="1" id="KW-0812">Transmembrane</keyword>
<protein>
    <submittedName>
        <fullName evidence="2">Uncharacterized protein</fullName>
    </submittedName>
</protein>
<comment type="caution">
    <text evidence="2">The sequence shown here is derived from an EMBL/GenBank/DDBJ whole genome shotgun (WGS) entry which is preliminary data.</text>
</comment>
<organism evidence="2 3">
    <name type="scientific">Clostridium scindens (strain JCM 10418 / VPI 12708)</name>
    <dbReference type="NCBI Taxonomy" id="29347"/>
    <lineage>
        <taxon>Bacteria</taxon>
        <taxon>Bacillati</taxon>
        <taxon>Bacillota</taxon>
        <taxon>Clostridia</taxon>
        <taxon>Lachnospirales</taxon>
        <taxon>Lachnospiraceae</taxon>
    </lineage>
</organism>
<keyword evidence="1" id="KW-0472">Membrane</keyword>
<dbReference type="RefSeq" id="WP_009249412.1">
    <property type="nucleotide sequence ID" value="NZ_AP024846.1"/>
</dbReference>
<reference evidence="2 3" key="1">
    <citation type="submission" date="2019-08" db="EMBL/GenBank/DDBJ databases">
        <title>In-depth cultivation of the pig gut microbiome towards novel bacterial diversity and tailored functional studies.</title>
        <authorList>
            <person name="Wylensek D."/>
            <person name="Hitch T.C.A."/>
            <person name="Clavel T."/>
        </authorList>
    </citation>
    <scope>NUCLEOTIDE SEQUENCE [LARGE SCALE GENOMIC DNA]</scope>
    <source>
        <strain evidence="2 3">BL-389-WT-3D</strain>
    </source>
</reference>
<feature type="transmembrane region" description="Helical" evidence="1">
    <location>
        <begin position="150"/>
        <end position="167"/>
    </location>
</feature>
<gene>
    <name evidence="2" type="ORF">FYJ37_14720</name>
</gene>
<feature type="transmembrane region" description="Helical" evidence="1">
    <location>
        <begin position="113"/>
        <end position="138"/>
    </location>
</feature>
<feature type="transmembrane region" description="Helical" evidence="1">
    <location>
        <begin position="44"/>
        <end position="62"/>
    </location>
</feature>
<feature type="transmembrane region" description="Helical" evidence="1">
    <location>
        <begin position="12"/>
        <end position="38"/>
    </location>
</feature>
<feature type="transmembrane region" description="Helical" evidence="1">
    <location>
        <begin position="174"/>
        <end position="190"/>
    </location>
</feature>